<keyword evidence="5 8" id="KW-1133">Transmembrane helix</keyword>
<gene>
    <name evidence="11" type="ORF">CSUI_005437</name>
</gene>
<feature type="compositionally biased region" description="Basic and acidic residues" evidence="7">
    <location>
        <begin position="486"/>
        <end position="496"/>
    </location>
</feature>
<keyword evidence="3 8" id="KW-0812">Transmembrane</keyword>
<dbReference type="AlphaFoldDB" id="A0A2C6KY10"/>
<dbReference type="PANTHER" id="PTHR14463:SF10">
    <property type="entry name" value="LIPASE MATURATION FACTOR 1"/>
    <property type="match status" value="1"/>
</dbReference>
<dbReference type="Proteomes" id="UP000221165">
    <property type="component" value="Unassembled WGS sequence"/>
</dbReference>
<dbReference type="GO" id="GO:0005789">
    <property type="term" value="C:endoplasmic reticulum membrane"/>
    <property type="evidence" value="ECO:0007669"/>
    <property type="project" value="UniProtKB-SubCell"/>
</dbReference>
<keyword evidence="6 8" id="KW-0472">Membrane</keyword>
<feature type="region of interest" description="Disordered" evidence="7">
    <location>
        <begin position="451"/>
        <end position="496"/>
    </location>
</feature>
<organism evidence="11 12">
    <name type="scientific">Cystoisospora suis</name>
    <dbReference type="NCBI Taxonomy" id="483139"/>
    <lineage>
        <taxon>Eukaryota</taxon>
        <taxon>Sar</taxon>
        <taxon>Alveolata</taxon>
        <taxon>Apicomplexa</taxon>
        <taxon>Conoidasida</taxon>
        <taxon>Coccidia</taxon>
        <taxon>Eucoccidiorida</taxon>
        <taxon>Eimeriorina</taxon>
        <taxon>Sarcocystidae</taxon>
        <taxon>Cystoisospora</taxon>
    </lineage>
</organism>
<protein>
    <submittedName>
        <fullName evidence="11">Rhoptry protein rop14</fullName>
    </submittedName>
</protein>
<accession>A0A2C6KY10</accession>
<feature type="compositionally biased region" description="Basic and acidic residues" evidence="7">
    <location>
        <begin position="13"/>
        <end position="32"/>
    </location>
</feature>
<feature type="domain" description="Lipase maturation factor 1/2 N-terminal" evidence="9">
    <location>
        <begin position="240"/>
        <end position="401"/>
    </location>
</feature>
<feature type="region of interest" description="Disordered" evidence="7">
    <location>
        <begin position="892"/>
        <end position="1084"/>
    </location>
</feature>
<feature type="transmembrane region" description="Helical" evidence="8">
    <location>
        <begin position="661"/>
        <end position="680"/>
    </location>
</feature>
<feature type="transmembrane region" description="Helical" evidence="8">
    <location>
        <begin position="548"/>
        <end position="569"/>
    </location>
</feature>
<feature type="domain" description="Lipase maturation factor 1/2 C-terminal" evidence="10">
    <location>
        <begin position="696"/>
        <end position="831"/>
    </location>
</feature>
<evidence type="ECO:0000313" key="12">
    <source>
        <dbReference type="Proteomes" id="UP000221165"/>
    </source>
</evidence>
<dbReference type="EMBL" id="MIGC01002630">
    <property type="protein sequence ID" value="PHJ20736.1"/>
    <property type="molecule type" value="Genomic_DNA"/>
</dbReference>
<comment type="subcellular location">
    <subcellularLocation>
        <location evidence="1">Endoplasmic reticulum membrane</location>
        <topology evidence="1">Multi-pass membrane protein</topology>
    </subcellularLocation>
</comment>
<evidence type="ECO:0000256" key="4">
    <source>
        <dbReference type="ARBA" id="ARBA00022824"/>
    </source>
</evidence>
<sequence length="1116" mass="129113">MYANHSSASSQEADLREASQVDTRREGQKDQESGYDTEEERDGQQTSGRTISPYWREGEDRKRVISTNSLMSDRKHKKSKAWLSKLKDWCLWVGSSLNPTWTCKEIRQPLDRETSEKIKETHWLTRIVYLRSLGFVYFFAFLVAFNQVQGLIGSDGILPATEHVSEVMNSLSEAEAWERVKSFPSLFLIFPASDFWIHAVPFTGMVLSLCLFVKGASNGFLVFALWILYQTIMSVGQAWYSFGWESQLLELGFLSIWVCPFWNASRFPASWPTPKICVWGNRWLLFRLILGAGLIKLRGDQVWRDLTALDYHYETMPIPSPLSWYFHNQPHGAHVFQVVVNHIIECALSFLVILPFRQCRIVGGLIQILFQIAILLTGNFAFLNYMTIVSAIMCFDDHFLTCLFPSETLQHLPHLVRGCGGSWSCPLVQAWPFGRRAEALGGGQVVGEKVKTGEFEGDERGEEGQESRESDTAGGDTTTPLLGNDDTDHPHNRDDQLNQLPLNEEVHNDEASRSCCCWYRPHLGRFLRSLRVPRSVRQQMKTDIEENWMKLVCEGVASAGILACMAFVTNPATSAVWMVIVVFFLAIYLAGSSTFFTKSLVSHVFVEIILLIVTLWSFIALYQQGPAVWSVWLTACLFTVLIAFAYTTLTNAALIFKIHVELLITLLIIALSIPVVYNLLSPNQIMDSTLGNPFSIVNAHGAFGSIPRERQELIIQGTAAASPDEKAEWRSYEFNCKPGNVYRRPCVVAPYHYRLDWLMWFVPMVDETFAPENFPWFFKFLSKLLENSGSVTALLAHNPFHNSNPPTALRVLRMQYRFTEGPFIGRGPWWEIVPGTEELFVAPADIPGAEKHLKTQLVRLQQQQEEERQERKRREEAVRKRKEREAFERRMEWARQEEERRRKEAEEEERRRAEEAKQKEEEEKLKELQRQRAAEQKQREEMRKAAEEEEKKRRQEEEKRLREEERRKQEEEAQLHLEKQKAEEQERKQKEEAAKKEAAKREQEAQAAKEEERRRELEATRLREQQEAAKREKERSAKETEARRQELEEEKRRKEQEELERKRQRTLEEERQRVERMSGHKAATAPLVGEHGAFLGGGVPLRAAAFLHRGRKKALR</sequence>
<keyword evidence="4" id="KW-0256">Endoplasmic reticulum</keyword>
<feature type="transmembrane region" description="Helical" evidence="8">
    <location>
        <begin position="220"/>
        <end position="240"/>
    </location>
</feature>
<feature type="compositionally biased region" description="Polar residues" evidence="7">
    <location>
        <begin position="1"/>
        <end position="12"/>
    </location>
</feature>
<feature type="transmembrane region" description="Helical" evidence="8">
    <location>
        <begin position="361"/>
        <end position="383"/>
    </location>
</feature>
<keyword evidence="12" id="KW-1185">Reference proteome</keyword>
<feature type="compositionally biased region" description="Basic and acidic residues" evidence="7">
    <location>
        <begin position="892"/>
        <end position="1078"/>
    </location>
</feature>
<evidence type="ECO:0000256" key="7">
    <source>
        <dbReference type="SAM" id="MobiDB-lite"/>
    </source>
</evidence>
<dbReference type="InterPro" id="IPR057433">
    <property type="entry name" value="LMF1/2_C"/>
</dbReference>
<feature type="transmembrane region" description="Helical" evidence="8">
    <location>
        <begin position="127"/>
        <end position="145"/>
    </location>
</feature>
<reference evidence="11 12" key="1">
    <citation type="journal article" date="2017" name="Int. J. Parasitol.">
        <title>The genome of the protozoan parasite Cystoisospora suis and a reverse vaccinology approach to identify vaccine candidates.</title>
        <authorList>
            <person name="Palmieri N."/>
            <person name="Shrestha A."/>
            <person name="Ruttkowski B."/>
            <person name="Beck T."/>
            <person name="Vogl C."/>
            <person name="Tomley F."/>
            <person name="Blake D.P."/>
            <person name="Joachim A."/>
        </authorList>
    </citation>
    <scope>NUCLEOTIDE SEQUENCE [LARGE SCALE GENOMIC DNA]</scope>
    <source>
        <strain evidence="11 12">Wien I</strain>
    </source>
</reference>
<evidence type="ECO:0000256" key="2">
    <source>
        <dbReference type="ARBA" id="ARBA00005512"/>
    </source>
</evidence>
<feature type="transmembrane region" description="Helical" evidence="8">
    <location>
        <begin position="575"/>
        <end position="597"/>
    </location>
</feature>
<evidence type="ECO:0000256" key="3">
    <source>
        <dbReference type="ARBA" id="ARBA00022692"/>
    </source>
</evidence>
<dbReference type="InterPro" id="IPR057434">
    <property type="entry name" value="LMF1/2_N"/>
</dbReference>
<evidence type="ECO:0000259" key="10">
    <source>
        <dbReference type="Pfam" id="PF25179"/>
    </source>
</evidence>
<name>A0A2C6KY10_9APIC</name>
<evidence type="ECO:0000256" key="1">
    <source>
        <dbReference type="ARBA" id="ARBA00004477"/>
    </source>
</evidence>
<dbReference type="Pfam" id="PF06762">
    <property type="entry name" value="LMF1"/>
    <property type="match status" value="1"/>
</dbReference>
<dbReference type="Pfam" id="PF25179">
    <property type="entry name" value="LMF1_C"/>
    <property type="match status" value="1"/>
</dbReference>
<dbReference type="GeneID" id="94428824"/>
<dbReference type="PANTHER" id="PTHR14463">
    <property type="entry name" value="LIPASE MATURATION FACTOR"/>
    <property type="match status" value="1"/>
</dbReference>
<comment type="similarity">
    <text evidence="2">Belongs to the lipase maturation factor family.</text>
</comment>
<dbReference type="RefSeq" id="XP_067922422.1">
    <property type="nucleotide sequence ID" value="XM_068065613.1"/>
</dbReference>
<evidence type="ECO:0000313" key="11">
    <source>
        <dbReference type="EMBL" id="PHJ20736.1"/>
    </source>
</evidence>
<feature type="transmembrane region" description="Helical" evidence="8">
    <location>
        <begin position="604"/>
        <end position="623"/>
    </location>
</feature>
<dbReference type="VEuPathDB" id="ToxoDB:CSUI_005437"/>
<feature type="region of interest" description="Disordered" evidence="7">
    <location>
        <begin position="1"/>
        <end position="53"/>
    </location>
</feature>
<evidence type="ECO:0000256" key="5">
    <source>
        <dbReference type="ARBA" id="ARBA00022989"/>
    </source>
</evidence>
<dbReference type="InterPro" id="IPR009613">
    <property type="entry name" value="LMF"/>
</dbReference>
<feature type="transmembrane region" description="Helical" evidence="8">
    <location>
        <begin position="629"/>
        <end position="649"/>
    </location>
</feature>
<evidence type="ECO:0000256" key="6">
    <source>
        <dbReference type="ARBA" id="ARBA00023136"/>
    </source>
</evidence>
<evidence type="ECO:0000259" key="9">
    <source>
        <dbReference type="Pfam" id="PF06762"/>
    </source>
</evidence>
<comment type="caution">
    <text evidence="11">The sequence shown here is derived from an EMBL/GenBank/DDBJ whole genome shotgun (WGS) entry which is preliminary data.</text>
</comment>
<dbReference type="GO" id="GO:0051604">
    <property type="term" value="P:protein maturation"/>
    <property type="evidence" value="ECO:0007669"/>
    <property type="project" value="InterPro"/>
</dbReference>
<proteinExistence type="inferred from homology"/>
<dbReference type="OrthoDB" id="434126at2759"/>
<feature type="compositionally biased region" description="Basic and acidic residues" evidence="7">
    <location>
        <begin position="462"/>
        <end position="471"/>
    </location>
</feature>
<feature type="transmembrane region" description="Helical" evidence="8">
    <location>
        <begin position="195"/>
        <end position="213"/>
    </location>
</feature>
<evidence type="ECO:0000256" key="8">
    <source>
        <dbReference type="SAM" id="Phobius"/>
    </source>
</evidence>